<feature type="transmembrane region" description="Helical" evidence="9">
    <location>
        <begin position="234"/>
        <end position="250"/>
    </location>
</feature>
<feature type="transmembrane region" description="Helical" evidence="9">
    <location>
        <begin position="171"/>
        <end position="191"/>
    </location>
</feature>
<organism evidence="11">
    <name type="scientific">hydrothermal vent metagenome</name>
    <dbReference type="NCBI Taxonomy" id="652676"/>
    <lineage>
        <taxon>unclassified sequences</taxon>
        <taxon>metagenomes</taxon>
        <taxon>ecological metagenomes</taxon>
    </lineage>
</organism>
<evidence type="ECO:0000256" key="6">
    <source>
        <dbReference type="ARBA" id="ARBA00022903"/>
    </source>
</evidence>
<feature type="transmembrane region" description="Helical" evidence="9">
    <location>
        <begin position="34"/>
        <end position="54"/>
    </location>
</feature>
<name>A0A1W1D536_9ZZZZ</name>
<evidence type="ECO:0000256" key="4">
    <source>
        <dbReference type="ARBA" id="ARBA00022597"/>
    </source>
</evidence>
<dbReference type="InterPro" id="IPR047817">
    <property type="entry name" value="ABC2_TM_bact-type"/>
</dbReference>
<dbReference type="PROSITE" id="PS51012">
    <property type="entry name" value="ABC_TM2"/>
    <property type="match status" value="1"/>
</dbReference>
<dbReference type="InterPro" id="IPR013525">
    <property type="entry name" value="ABC2_TM"/>
</dbReference>
<reference evidence="11" key="1">
    <citation type="submission" date="2016-10" db="EMBL/GenBank/DDBJ databases">
        <authorList>
            <person name="de Groot N.N."/>
        </authorList>
    </citation>
    <scope>NUCLEOTIDE SEQUENCE</scope>
</reference>
<evidence type="ECO:0000256" key="7">
    <source>
        <dbReference type="ARBA" id="ARBA00022989"/>
    </source>
</evidence>
<keyword evidence="2" id="KW-0813">Transport</keyword>
<dbReference type="EMBL" id="FPHP01000046">
    <property type="protein sequence ID" value="SFV75741.1"/>
    <property type="molecule type" value="Genomic_DNA"/>
</dbReference>
<keyword evidence="8 9" id="KW-0472">Membrane</keyword>
<dbReference type="PANTHER" id="PTHR30413">
    <property type="entry name" value="INNER MEMBRANE TRANSPORT PERMEASE"/>
    <property type="match status" value="1"/>
</dbReference>
<accession>A0A1W1D536</accession>
<feature type="transmembrane region" description="Helical" evidence="9">
    <location>
        <begin position="66"/>
        <end position="82"/>
    </location>
</feature>
<evidence type="ECO:0000256" key="3">
    <source>
        <dbReference type="ARBA" id="ARBA00022475"/>
    </source>
</evidence>
<keyword evidence="6" id="KW-0972">Capsule biogenesis/degradation</keyword>
<dbReference type="GO" id="GO:0015920">
    <property type="term" value="P:lipopolysaccharide transport"/>
    <property type="evidence" value="ECO:0007669"/>
    <property type="project" value="TreeGrafter"/>
</dbReference>
<feature type="transmembrane region" description="Helical" evidence="9">
    <location>
        <begin position="111"/>
        <end position="132"/>
    </location>
</feature>
<feature type="domain" description="ABC transmembrane type-2" evidence="10">
    <location>
        <begin position="31"/>
        <end position="252"/>
    </location>
</feature>
<keyword evidence="4" id="KW-0762">Sugar transport</keyword>
<dbReference type="GO" id="GO:0140359">
    <property type="term" value="F:ABC-type transporter activity"/>
    <property type="evidence" value="ECO:0007669"/>
    <property type="project" value="InterPro"/>
</dbReference>
<evidence type="ECO:0000313" key="11">
    <source>
        <dbReference type="EMBL" id="SFV75741.1"/>
    </source>
</evidence>
<keyword evidence="7 9" id="KW-1133">Transmembrane helix</keyword>
<evidence type="ECO:0000256" key="1">
    <source>
        <dbReference type="ARBA" id="ARBA00004651"/>
    </source>
</evidence>
<dbReference type="PRINTS" id="PR00164">
    <property type="entry name" value="ABC2TRNSPORT"/>
</dbReference>
<protein>
    <submittedName>
        <fullName evidence="11">Capsular polysaccharide ABC transporter, permease protein KpsM</fullName>
    </submittedName>
</protein>
<evidence type="ECO:0000256" key="8">
    <source>
        <dbReference type="ARBA" id="ARBA00023136"/>
    </source>
</evidence>
<evidence type="ECO:0000256" key="9">
    <source>
        <dbReference type="SAM" id="Phobius"/>
    </source>
</evidence>
<dbReference type="Pfam" id="PF01061">
    <property type="entry name" value="ABC2_membrane"/>
    <property type="match status" value="1"/>
</dbReference>
<proteinExistence type="predicted"/>
<evidence type="ECO:0000256" key="5">
    <source>
        <dbReference type="ARBA" id="ARBA00022692"/>
    </source>
</evidence>
<dbReference type="InterPro" id="IPR000412">
    <property type="entry name" value="ABC_2_transport"/>
</dbReference>
<feature type="transmembrane region" description="Helical" evidence="9">
    <location>
        <begin position="144"/>
        <end position="165"/>
    </location>
</feature>
<dbReference type="GO" id="GO:0043190">
    <property type="term" value="C:ATP-binding cassette (ABC) transporter complex"/>
    <property type="evidence" value="ECO:0007669"/>
    <property type="project" value="InterPro"/>
</dbReference>
<comment type="subcellular location">
    <subcellularLocation>
        <location evidence="1">Cell membrane</location>
        <topology evidence="1">Multi-pass membrane protein</topology>
    </subcellularLocation>
</comment>
<keyword evidence="3" id="KW-1003">Cell membrane</keyword>
<evidence type="ECO:0000256" key="2">
    <source>
        <dbReference type="ARBA" id="ARBA00022448"/>
    </source>
</evidence>
<dbReference type="PANTHER" id="PTHR30413:SF10">
    <property type="entry name" value="CAPSULE POLYSACCHARIDE EXPORT INNER-MEMBRANE PROTEIN CTRC"/>
    <property type="match status" value="1"/>
</dbReference>
<gene>
    <name evidence="11" type="ORF">MNB_SM-3-1275</name>
</gene>
<dbReference type="AlphaFoldDB" id="A0A1W1D536"/>
<evidence type="ECO:0000259" key="10">
    <source>
        <dbReference type="PROSITE" id="PS51012"/>
    </source>
</evidence>
<keyword evidence="5 9" id="KW-0812">Transmembrane</keyword>
<sequence length="259" mass="29989">MIKRSSFTIFKSVVIALFLREVQTRFGTKKLGYFWAVFDAMFMVMIFAGLKSLISSQSMAGIDYPVYLATTFLAFFLWRNIVKSGMNAFSANKALFAYKQVKPFDTLVTRLFLEMLVSSVATLVFIGIGLYIGLDLSIKDFNMVMLAVLWLCIFGFAIGLMSAVFSYFYEFYAKVMNVLLSPLMFVSAIMYSVKSLPPMARDIVLLNPLTHFMEMIHGFYFYALDTQYVDYEYMLYWTLIPLWIGLFFYIRSEKRILMS</sequence>